<feature type="transmembrane region" description="Helical" evidence="2">
    <location>
        <begin position="6"/>
        <end position="22"/>
    </location>
</feature>
<feature type="transmembrane region" description="Helical" evidence="2">
    <location>
        <begin position="199"/>
        <end position="225"/>
    </location>
</feature>
<feature type="transmembrane region" description="Helical" evidence="2">
    <location>
        <begin position="34"/>
        <end position="54"/>
    </location>
</feature>
<accession>A0A1W2HB21</accession>
<name>A0A1W2HB21_9BACT</name>
<dbReference type="RefSeq" id="WP_084123037.1">
    <property type="nucleotide sequence ID" value="NZ_LT838813.1"/>
</dbReference>
<reference evidence="4" key="1">
    <citation type="submission" date="2017-04" db="EMBL/GenBank/DDBJ databases">
        <authorList>
            <person name="Varghese N."/>
            <person name="Submissions S."/>
        </authorList>
    </citation>
    <scope>NUCLEOTIDE SEQUENCE [LARGE SCALE GENOMIC DNA]</scope>
    <source>
        <strain evidence="4">DSM 16537</strain>
    </source>
</reference>
<dbReference type="EMBL" id="LT838813">
    <property type="protein sequence ID" value="SMD46090.1"/>
    <property type="molecule type" value="Genomic_DNA"/>
</dbReference>
<feature type="transmembrane region" description="Helical" evidence="2">
    <location>
        <begin position="333"/>
        <end position="353"/>
    </location>
</feature>
<dbReference type="AlphaFoldDB" id="A0A1W2HB21"/>
<proteinExistence type="predicted"/>
<feature type="transmembrane region" description="Helical" evidence="2">
    <location>
        <begin position="237"/>
        <end position="256"/>
    </location>
</feature>
<gene>
    <name evidence="3" type="ORF">SAMN00777080_4769</name>
</gene>
<organism evidence="3 4">
    <name type="scientific">Aquiflexum balticum DSM 16537</name>
    <dbReference type="NCBI Taxonomy" id="758820"/>
    <lineage>
        <taxon>Bacteria</taxon>
        <taxon>Pseudomonadati</taxon>
        <taxon>Bacteroidota</taxon>
        <taxon>Cytophagia</taxon>
        <taxon>Cytophagales</taxon>
        <taxon>Cyclobacteriaceae</taxon>
        <taxon>Aquiflexum</taxon>
    </lineage>
</organism>
<feature type="transmembrane region" description="Helical" evidence="2">
    <location>
        <begin position="304"/>
        <end position="327"/>
    </location>
</feature>
<keyword evidence="1" id="KW-0813">Transport</keyword>
<dbReference type="PANTHER" id="PTHR36838:SF3">
    <property type="entry name" value="TRANSPORTER AUXIN EFFLUX CARRIER EC FAMILY"/>
    <property type="match status" value="1"/>
</dbReference>
<evidence type="ECO:0000256" key="1">
    <source>
        <dbReference type="ARBA" id="ARBA00022448"/>
    </source>
</evidence>
<keyword evidence="2" id="KW-0472">Membrane</keyword>
<keyword evidence="4" id="KW-1185">Reference proteome</keyword>
<evidence type="ECO:0000313" key="3">
    <source>
        <dbReference type="EMBL" id="SMD46090.1"/>
    </source>
</evidence>
<dbReference type="STRING" id="758820.SAMN00777080_4769"/>
<evidence type="ECO:0000313" key="4">
    <source>
        <dbReference type="Proteomes" id="UP000192333"/>
    </source>
</evidence>
<feature type="transmembrane region" description="Helical" evidence="2">
    <location>
        <begin position="175"/>
        <end position="193"/>
    </location>
</feature>
<keyword evidence="2" id="KW-0812">Transmembrane</keyword>
<feature type="transmembrane region" description="Helical" evidence="2">
    <location>
        <begin position="135"/>
        <end position="154"/>
    </location>
</feature>
<sequence>MNPAVQKTLSLIILILIGFLLRKKFQDPAKQQGLKTLILTVALPAIIFVALLKAEIKTDLLALPFLALAFNFIVFSLLKYLLPLFGLEKDSPAYRTYLLLFPSLAPGLSCFPFLIEYLGDDALAWGALADIGNKFFVLIFAYMLAMTWFMRNYPNNNHGTRAKIKSLLMSLVNEPINIVIILALILLGLGIHLENLPSFLSSAVGNLSNLMTPLVLIYIGIAVIFNWKQIKKITGLLFLRSGITFLLSGIIVVLMPSLTYPAILVLVAFPQSAISFWPFAHMSAFVGMEQKMEDNKKRTFDLELAVNILAVSLPFSTAIMLGIFSFGEAFTSPSLLFSMGILMILLSASKALLKWITPLEWKAELKKSLGSLF</sequence>
<keyword evidence="2" id="KW-1133">Transmembrane helix</keyword>
<feature type="transmembrane region" description="Helical" evidence="2">
    <location>
        <begin position="94"/>
        <end position="115"/>
    </location>
</feature>
<protein>
    <recommendedName>
        <fullName evidence="5">Permease</fullName>
    </recommendedName>
</protein>
<dbReference type="Proteomes" id="UP000192333">
    <property type="component" value="Chromosome I"/>
</dbReference>
<evidence type="ECO:0008006" key="5">
    <source>
        <dbReference type="Google" id="ProtNLM"/>
    </source>
</evidence>
<dbReference type="OrthoDB" id="1490711at2"/>
<feature type="transmembrane region" description="Helical" evidence="2">
    <location>
        <begin position="262"/>
        <end position="283"/>
    </location>
</feature>
<feature type="transmembrane region" description="Helical" evidence="2">
    <location>
        <begin position="60"/>
        <end position="82"/>
    </location>
</feature>
<dbReference type="PANTHER" id="PTHR36838">
    <property type="entry name" value="AUXIN EFFLUX CARRIER FAMILY PROTEIN"/>
    <property type="match status" value="1"/>
</dbReference>
<evidence type="ECO:0000256" key="2">
    <source>
        <dbReference type="SAM" id="Phobius"/>
    </source>
</evidence>